<dbReference type="Pfam" id="PF01048">
    <property type="entry name" value="PNP_UDP_1"/>
    <property type="match status" value="1"/>
</dbReference>
<reference evidence="5 6" key="1">
    <citation type="submission" date="2021-01" db="EMBL/GenBank/DDBJ databases">
        <title>Draft Genome Sequence and Polyhydroxyalkanoate Biosynthetic Potential of Jeongeupia naejangsanensis Type Strain DSM 24253.</title>
        <authorList>
            <person name="Turrini P."/>
            <person name="Artuso I."/>
            <person name="Lugli G.A."/>
            <person name="Frangipani E."/>
            <person name="Ventura M."/>
            <person name="Visca P."/>
        </authorList>
    </citation>
    <scope>NUCLEOTIDE SEQUENCE [LARGE SCALE GENOMIC DNA]</scope>
    <source>
        <strain evidence="5 6">DSM 24253</strain>
    </source>
</reference>
<feature type="binding site" evidence="3">
    <location>
        <position position="11"/>
    </location>
    <ligand>
        <name>phosphate</name>
        <dbReference type="ChEBI" id="CHEBI:43474"/>
    </ligand>
</feature>
<feature type="domain" description="Nucleoside phosphorylase" evidence="4">
    <location>
        <begin position="3"/>
        <end position="228"/>
    </location>
</feature>
<evidence type="ECO:0000256" key="2">
    <source>
        <dbReference type="ARBA" id="ARBA00022679"/>
    </source>
</evidence>
<comment type="catalytic activity">
    <reaction evidence="3">
        <text>a purine D-ribonucleoside + phosphate = a purine nucleobase + alpha-D-ribose 1-phosphate</text>
        <dbReference type="Rhea" id="RHEA:19805"/>
        <dbReference type="ChEBI" id="CHEBI:26386"/>
        <dbReference type="ChEBI" id="CHEBI:43474"/>
        <dbReference type="ChEBI" id="CHEBI:57720"/>
        <dbReference type="ChEBI" id="CHEBI:142355"/>
        <dbReference type="EC" id="2.4.2.1"/>
    </reaction>
</comment>
<keyword evidence="3" id="KW-0660">Purine salvage</keyword>
<comment type="similarity">
    <text evidence="3">Belongs to the PNP/MTAP phosphorylase family. MTAP subfamily.</text>
</comment>
<feature type="binding site" evidence="3">
    <location>
        <begin position="50"/>
        <end position="51"/>
    </location>
    <ligand>
        <name>phosphate</name>
        <dbReference type="ChEBI" id="CHEBI:43474"/>
    </ligand>
</feature>
<dbReference type="RefSeq" id="WP_203535916.1">
    <property type="nucleotide sequence ID" value="NZ_JAESND010000001.1"/>
</dbReference>
<comment type="subunit">
    <text evidence="3">Homohexamer. Dimer of a homotrimer.</text>
</comment>
<comment type="pathway">
    <text evidence="3">Purine metabolism; purine nucleoside salvage.</text>
</comment>
<evidence type="ECO:0000259" key="4">
    <source>
        <dbReference type="Pfam" id="PF01048"/>
    </source>
</evidence>
<dbReference type="SUPFAM" id="SSF53167">
    <property type="entry name" value="Purine and uridine phosphorylases"/>
    <property type="match status" value="1"/>
</dbReference>
<sequence>MLAILGGTGATWLSGLEVSRRLVVRTPYGEPSGPLVFGVLGDRPCVFLARHGYGHTIPPHRINYRANIWALAEQGVTGIVALASVGGIRSQLRPGVLVLPDQLLDYTWGRQHTFFDGSDRVVTHVDFTEPYDEALRKVLVQAAKRGRTSVVNGGVYACMQGPRLETAAEVRRVQRDGADMVGMTAMPEAALARERGVPYAMLAVVANRAAGLAESADSVNRADAAQVLALGMASAETLLKNM</sequence>
<dbReference type="Gene3D" id="3.40.50.1580">
    <property type="entry name" value="Nucleoside phosphorylase domain"/>
    <property type="match status" value="1"/>
</dbReference>
<comment type="caution">
    <text evidence="3">Lacks conserved residue(s) required for the propagation of feature annotation.</text>
</comment>
<dbReference type="PANTHER" id="PTHR42679:SF2">
    <property type="entry name" value="S-METHYL-5'-THIOADENOSINE PHOSPHORYLASE"/>
    <property type="match status" value="1"/>
</dbReference>
<feature type="binding site" evidence="3">
    <location>
        <position position="184"/>
    </location>
    <ligand>
        <name>phosphate</name>
        <dbReference type="ChEBI" id="CHEBI:43474"/>
    </ligand>
</feature>
<evidence type="ECO:0000256" key="1">
    <source>
        <dbReference type="ARBA" id="ARBA00022676"/>
    </source>
</evidence>
<keyword evidence="1 3" id="KW-0328">Glycosyltransferase</keyword>
<dbReference type="CDD" id="cd09010">
    <property type="entry name" value="MTAP_SsMTAPII_like_MTIP"/>
    <property type="match status" value="1"/>
</dbReference>
<evidence type="ECO:0000313" key="5">
    <source>
        <dbReference type="EMBL" id="MBM3114205.1"/>
    </source>
</evidence>
<comment type="caution">
    <text evidence="5">The sequence shown here is derived from an EMBL/GenBank/DDBJ whole genome shotgun (WGS) entry which is preliminary data.</text>
</comment>
<protein>
    <recommendedName>
        <fullName evidence="3">Probable 6-oxopurine nucleoside phosphorylase</fullName>
        <ecNumber evidence="3">2.4.2.1</ecNumber>
    </recommendedName>
    <alternativeName>
        <fullName evidence="3">Purine nucleoside phosphorylase</fullName>
        <shortName evidence="3">PNP</shortName>
    </alternativeName>
</protein>
<dbReference type="InterPro" id="IPR035994">
    <property type="entry name" value="Nucleoside_phosphorylase_sf"/>
</dbReference>
<dbReference type="HAMAP" id="MF_01963">
    <property type="entry name" value="MTAP"/>
    <property type="match status" value="1"/>
</dbReference>
<comment type="miscellaneous">
    <text evidence="3">Although this enzyme belongs to the family of MTA phosphorylases based on sequence homology, it has been shown that conserved amino acid substitutions in the substrate binding pocket convert the substrate specificity of this enzyme from 6-aminopurines to 6-oxopurines.</text>
</comment>
<dbReference type="NCBIfam" id="NF006599">
    <property type="entry name" value="PRK09136.1"/>
    <property type="match status" value="1"/>
</dbReference>
<organism evidence="5 6">
    <name type="scientific">Jeongeupia naejangsanensis</name>
    <dbReference type="NCBI Taxonomy" id="613195"/>
    <lineage>
        <taxon>Bacteria</taxon>
        <taxon>Pseudomonadati</taxon>
        <taxon>Pseudomonadota</taxon>
        <taxon>Betaproteobacteria</taxon>
        <taxon>Neisseriales</taxon>
        <taxon>Chitinibacteraceae</taxon>
        <taxon>Jeongeupia</taxon>
    </lineage>
</organism>
<accession>A0ABS2BFH7</accession>
<name>A0ABS2BFH7_9NEIS</name>
<dbReference type="PANTHER" id="PTHR42679">
    <property type="entry name" value="S-METHYL-5'-THIOADENOSINE PHOSPHORYLASE"/>
    <property type="match status" value="1"/>
</dbReference>
<comment type="function">
    <text evidence="3">Purine nucleoside phosphorylase which is highly specific for 6-oxopurine nucleosides. Cleaves guanosine or inosine to respective bases and sugar-1-phosphate molecules. Involved in purine salvage.</text>
</comment>
<evidence type="ECO:0000256" key="3">
    <source>
        <dbReference type="HAMAP-Rule" id="MF_01963"/>
    </source>
</evidence>
<feature type="site" description="Important for substrate specificity" evidence="3">
    <location>
        <position position="221"/>
    </location>
</feature>
<feature type="site" description="Important for substrate specificity" evidence="3">
    <location>
        <position position="165"/>
    </location>
</feature>
<dbReference type="Proteomes" id="UP000809431">
    <property type="component" value="Unassembled WGS sequence"/>
</dbReference>
<keyword evidence="6" id="KW-1185">Reference proteome</keyword>
<dbReference type="InterPro" id="IPR000845">
    <property type="entry name" value="Nucleoside_phosphorylase_d"/>
</dbReference>
<gene>
    <name evidence="5" type="ORF">JMJ54_00060</name>
</gene>
<feature type="binding site" evidence="3">
    <location>
        <begin position="207"/>
        <end position="209"/>
    </location>
    <ligand>
        <name>substrate</name>
    </ligand>
</feature>
<dbReference type="InterPro" id="IPR010044">
    <property type="entry name" value="MTAP"/>
</dbReference>
<feature type="binding site" evidence="3">
    <location>
        <position position="183"/>
    </location>
    <ligand>
        <name>substrate</name>
    </ligand>
</feature>
<dbReference type="GO" id="GO:0016757">
    <property type="term" value="F:glycosyltransferase activity"/>
    <property type="evidence" value="ECO:0007669"/>
    <property type="project" value="UniProtKB-KW"/>
</dbReference>
<keyword evidence="2 3" id="KW-0808">Transferase</keyword>
<proteinExistence type="inferred from homology"/>
<dbReference type="EC" id="2.4.2.1" evidence="3"/>
<evidence type="ECO:0000313" key="6">
    <source>
        <dbReference type="Proteomes" id="UP000809431"/>
    </source>
</evidence>
<dbReference type="EMBL" id="JAESND010000001">
    <property type="protein sequence ID" value="MBM3114205.1"/>
    <property type="molecule type" value="Genomic_DNA"/>
</dbReference>